<protein>
    <submittedName>
        <fullName evidence="1">Uncharacterized protein</fullName>
    </submittedName>
</protein>
<keyword evidence="2" id="KW-1185">Reference proteome</keyword>
<sequence length="51" mass="6139">MCTREWARPNYEIRHILTRYAIHGFHHKVCSTKSFQEPNQECECELCKNPC</sequence>
<organism evidence="1 2">
    <name type="scientific">Periplaneta americana</name>
    <name type="common">American cockroach</name>
    <name type="synonym">Blatta americana</name>
    <dbReference type="NCBI Taxonomy" id="6978"/>
    <lineage>
        <taxon>Eukaryota</taxon>
        <taxon>Metazoa</taxon>
        <taxon>Ecdysozoa</taxon>
        <taxon>Arthropoda</taxon>
        <taxon>Hexapoda</taxon>
        <taxon>Insecta</taxon>
        <taxon>Pterygota</taxon>
        <taxon>Neoptera</taxon>
        <taxon>Polyneoptera</taxon>
        <taxon>Dictyoptera</taxon>
        <taxon>Blattodea</taxon>
        <taxon>Blattoidea</taxon>
        <taxon>Blattidae</taxon>
        <taxon>Blattinae</taxon>
        <taxon>Periplaneta</taxon>
    </lineage>
</organism>
<evidence type="ECO:0000313" key="2">
    <source>
        <dbReference type="Proteomes" id="UP001148838"/>
    </source>
</evidence>
<feature type="non-terminal residue" evidence="1">
    <location>
        <position position="51"/>
    </location>
</feature>
<gene>
    <name evidence="1" type="ORF">ANN_05750</name>
</gene>
<dbReference type="Proteomes" id="UP001148838">
    <property type="component" value="Unassembled WGS sequence"/>
</dbReference>
<proteinExistence type="predicted"/>
<reference evidence="1 2" key="1">
    <citation type="journal article" date="2022" name="Allergy">
        <title>Genome assembly and annotation of Periplaneta americana reveal a comprehensive cockroach allergen profile.</title>
        <authorList>
            <person name="Wang L."/>
            <person name="Xiong Q."/>
            <person name="Saelim N."/>
            <person name="Wang L."/>
            <person name="Nong W."/>
            <person name="Wan A.T."/>
            <person name="Shi M."/>
            <person name="Liu X."/>
            <person name="Cao Q."/>
            <person name="Hui J.H.L."/>
            <person name="Sookrung N."/>
            <person name="Leung T.F."/>
            <person name="Tungtrongchitr A."/>
            <person name="Tsui S.K.W."/>
        </authorList>
    </citation>
    <scope>NUCLEOTIDE SEQUENCE [LARGE SCALE GENOMIC DNA]</scope>
    <source>
        <strain evidence="1">PWHHKU_190912</strain>
    </source>
</reference>
<accession>A0ABQ8TCY9</accession>
<name>A0ABQ8TCY9_PERAM</name>
<dbReference type="EMBL" id="JAJSOF020000011">
    <property type="protein sequence ID" value="KAJ4443961.1"/>
    <property type="molecule type" value="Genomic_DNA"/>
</dbReference>
<comment type="caution">
    <text evidence="1">The sequence shown here is derived from an EMBL/GenBank/DDBJ whole genome shotgun (WGS) entry which is preliminary data.</text>
</comment>
<evidence type="ECO:0000313" key="1">
    <source>
        <dbReference type="EMBL" id="KAJ4443961.1"/>
    </source>
</evidence>